<dbReference type="AlphaFoldDB" id="A0A4V1INH7"/>
<reference evidence="1 2" key="1">
    <citation type="submission" date="2017-04" db="EMBL/GenBank/DDBJ databases">
        <title>Draft genome sequence of Zooshikella ganghwensis VG4 isolated from Red Sea sediments.</title>
        <authorList>
            <person name="Rehman Z."/>
            <person name="Alam I."/>
            <person name="Kamau A."/>
            <person name="Bajic V."/>
            <person name="Leiknes T."/>
        </authorList>
    </citation>
    <scope>NUCLEOTIDE SEQUENCE [LARGE SCALE GENOMIC DNA]</scope>
    <source>
        <strain evidence="1 2">VG4</strain>
    </source>
</reference>
<proteinExistence type="predicted"/>
<evidence type="ECO:0000313" key="1">
    <source>
        <dbReference type="EMBL" id="RDH43771.1"/>
    </source>
</evidence>
<protein>
    <submittedName>
        <fullName evidence="1">Uncharacterized protein</fullName>
    </submittedName>
</protein>
<comment type="caution">
    <text evidence="1">The sequence shown here is derived from an EMBL/GenBank/DDBJ whole genome shotgun (WGS) entry which is preliminary data.</text>
</comment>
<sequence>MLTDPSQRATLIHHNCSFNNDRDGAKSGFAMLELACDVSAMSGVGKDGLLLPLKTFAVVILEEY</sequence>
<organism evidence="1 2">
    <name type="scientific">Zooshikella ganghwensis</name>
    <dbReference type="NCBI Taxonomy" id="202772"/>
    <lineage>
        <taxon>Bacteria</taxon>
        <taxon>Pseudomonadati</taxon>
        <taxon>Pseudomonadota</taxon>
        <taxon>Gammaproteobacteria</taxon>
        <taxon>Oceanospirillales</taxon>
        <taxon>Zooshikellaceae</taxon>
        <taxon>Zooshikella</taxon>
    </lineage>
</organism>
<gene>
    <name evidence="1" type="ORF">B9G39_10130</name>
</gene>
<accession>A0A4V1INH7</accession>
<keyword evidence="2" id="KW-1185">Reference proteome</keyword>
<dbReference type="EMBL" id="NDXW01000001">
    <property type="protein sequence ID" value="RDH43771.1"/>
    <property type="molecule type" value="Genomic_DNA"/>
</dbReference>
<dbReference type="Proteomes" id="UP000257039">
    <property type="component" value="Unassembled WGS sequence"/>
</dbReference>
<name>A0A4V1INH7_9GAMM</name>
<evidence type="ECO:0000313" key="2">
    <source>
        <dbReference type="Proteomes" id="UP000257039"/>
    </source>
</evidence>